<dbReference type="InterPro" id="IPR002941">
    <property type="entry name" value="DNA_methylase_N4/N6"/>
</dbReference>
<dbReference type="EC" id="2.1.1.-" evidence="8"/>
<evidence type="ECO:0000313" key="12">
    <source>
        <dbReference type="Proteomes" id="UP001319861"/>
    </source>
</evidence>
<proteinExistence type="inferred from homology"/>
<dbReference type="Pfam" id="PF01555">
    <property type="entry name" value="N6_N4_Mtase"/>
    <property type="match status" value="1"/>
</dbReference>
<keyword evidence="12" id="KW-1185">Reference proteome</keyword>
<dbReference type="Gene3D" id="3.40.50.150">
    <property type="entry name" value="Vaccinia Virus protein VP39"/>
    <property type="match status" value="1"/>
</dbReference>
<evidence type="ECO:0000256" key="9">
    <source>
        <dbReference type="SAM" id="MobiDB-lite"/>
    </source>
</evidence>
<dbReference type="InterPro" id="IPR001091">
    <property type="entry name" value="RM_Methyltransferase"/>
</dbReference>
<keyword evidence="6" id="KW-0238">DNA-binding</keyword>
<evidence type="ECO:0000256" key="6">
    <source>
        <dbReference type="ARBA" id="ARBA00023125"/>
    </source>
</evidence>
<keyword evidence="5" id="KW-0680">Restriction system</keyword>
<reference evidence="11 12" key="1">
    <citation type="journal article" date="2021" name="J. Biosci. Bioeng.">
        <title>Identification and characterization of a chc gene cluster responsible for the aromatization pathway of cyclohexanecarboxylate degradation in Sinomonas cyclohexanicum ATCC 51369.</title>
        <authorList>
            <person name="Yamamoto T."/>
            <person name="Hasegawa Y."/>
            <person name="Lau P.C.K."/>
            <person name="Iwaki H."/>
        </authorList>
    </citation>
    <scope>NUCLEOTIDE SEQUENCE [LARGE SCALE GENOMIC DNA]</scope>
    <source>
        <strain evidence="11 12">ATCC 51369</strain>
    </source>
</reference>
<accession>A0ABM7PW53</accession>
<dbReference type="InterPro" id="IPR029063">
    <property type="entry name" value="SAM-dependent_MTases_sf"/>
</dbReference>
<comment type="catalytic activity">
    <reaction evidence="7">
        <text>a 2'-deoxycytidine in DNA + S-adenosyl-L-methionine = an N(4)-methyl-2'-deoxycytidine in DNA + S-adenosyl-L-homocysteine + H(+)</text>
        <dbReference type="Rhea" id="RHEA:16857"/>
        <dbReference type="Rhea" id="RHEA-COMP:11369"/>
        <dbReference type="Rhea" id="RHEA-COMP:13674"/>
        <dbReference type="ChEBI" id="CHEBI:15378"/>
        <dbReference type="ChEBI" id="CHEBI:57856"/>
        <dbReference type="ChEBI" id="CHEBI:59789"/>
        <dbReference type="ChEBI" id="CHEBI:85452"/>
        <dbReference type="ChEBI" id="CHEBI:137933"/>
        <dbReference type="EC" id="2.1.1.113"/>
    </reaction>
</comment>
<evidence type="ECO:0000256" key="8">
    <source>
        <dbReference type="RuleBase" id="RU362026"/>
    </source>
</evidence>
<protein>
    <recommendedName>
        <fullName evidence="8">Methyltransferase</fullName>
        <ecNumber evidence="8">2.1.1.-</ecNumber>
    </recommendedName>
</protein>
<evidence type="ECO:0000256" key="1">
    <source>
        <dbReference type="ARBA" id="ARBA00010203"/>
    </source>
</evidence>
<dbReference type="GO" id="GO:0008168">
    <property type="term" value="F:methyltransferase activity"/>
    <property type="evidence" value="ECO:0007669"/>
    <property type="project" value="UniProtKB-KW"/>
</dbReference>
<dbReference type="GO" id="GO:0032259">
    <property type="term" value="P:methylation"/>
    <property type="evidence" value="ECO:0007669"/>
    <property type="project" value="UniProtKB-KW"/>
</dbReference>
<dbReference type="PRINTS" id="PR00508">
    <property type="entry name" value="S21N4MTFRASE"/>
</dbReference>
<feature type="compositionally biased region" description="Basic residues" evidence="9">
    <location>
        <begin position="164"/>
        <end position="177"/>
    </location>
</feature>
<evidence type="ECO:0000259" key="10">
    <source>
        <dbReference type="Pfam" id="PF01555"/>
    </source>
</evidence>
<keyword evidence="3" id="KW-0808">Transferase</keyword>
<evidence type="ECO:0000256" key="4">
    <source>
        <dbReference type="ARBA" id="ARBA00022691"/>
    </source>
</evidence>
<evidence type="ECO:0000256" key="3">
    <source>
        <dbReference type="ARBA" id="ARBA00022679"/>
    </source>
</evidence>
<dbReference type="Proteomes" id="UP001319861">
    <property type="component" value="Chromosome"/>
</dbReference>
<feature type="domain" description="DNA methylase N-4/N-6" evidence="10">
    <location>
        <begin position="25"/>
        <end position="321"/>
    </location>
</feature>
<keyword evidence="2 11" id="KW-0489">Methyltransferase</keyword>
<comment type="similarity">
    <text evidence="1">Belongs to the N(4)/N(6)-methyltransferase family. N(4) subfamily.</text>
</comment>
<evidence type="ECO:0000313" key="11">
    <source>
        <dbReference type="EMBL" id="BCT76445.1"/>
    </source>
</evidence>
<feature type="region of interest" description="Disordered" evidence="9">
    <location>
        <begin position="164"/>
        <end position="187"/>
    </location>
</feature>
<dbReference type="RefSeq" id="WP_229229272.1">
    <property type="nucleotide sequence ID" value="NZ_AP024525.1"/>
</dbReference>
<gene>
    <name evidence="11" type="primary">yhdJ</name>
    <name evidence="11" type="ORF">SCMU_22870</name>
</gene>
<evidence type="ECO:0000256" key="7">
    <source>
        <dbReference type="ARBA" id="ARBA00049120"/>
    </source>
</evidence>
<dbReference type="PROSITE" id="PS00093">
    <property type="entry name" value="N4_MTASE"/>
    <property type="match status" value="1"/>
</dbReference>
<keyword evidence="4" id="KW-0949">S-adenosyl-L-methionine</keyword>
<evidence type="ECO:0000256" key="5">
    <source>
        <dbReference type="ARBA" id="ARBA00022747"/>
    </source>
</evidence>
<name>A0ABM7PW53_SINCY</name>
<evidence type="ECO:0000256" key="2">
    <source>
        <dbReference type="ARBA" id="ARBA00022603"/>
    </source>
</evidence>
<dbReference type="SUPFAM" id="SSF53335">
    <property type="entry name" value="S-adenosyl-L-methionine-dependent methyltransferases"/>
    <property type="match status" value="1"/>
</dbReference>
<organism evidence="11 12">
    <name type="scientific">Sinomonas cyclohexanicum</name>
    <name type="common">Corynebacterium cyclohexanicum</name>
    <dbReference type="NCBI Taxonomy" id="322009"/>
    <lineage>
        <taxon>Bacteria</taxon>
        <taxon>Bacillati</taxon>
        <taxon>Actinomycetota</taxon>
        <taxon>Actinomycetes</taxon>
        <taxon>Micrococcales</taxon>
        <taxon>Micrococcaceae</taxon>
        <taxon>Sinomonas</taxon>
    </lineage>
</organism>
<sequence>MNETLNRILVGDALTTLRTIPDSSVDMCLTSPPYYRLRNYNAAGQLGLEPHVDDWAKTVREIAREIRRVLVPTGTLWLNLGDTYATHPSQGAPPKSLLLAPERVARLLQEDGWILRNKIIWAKPNPMPSSVPDRLTAAHEVIYLFAKQPRYHFDLHAIRVPHRSRPGRRAPHVSRHPPRPEDWRGPNANHTRGLKALQREGLVGHPLGKNPGDVWTIPTAPGTGSHHAAFPRTLAERCILAGTPAARCRTCHAPWASPVRRLGRTAVRLAFQPQCTHTGSPEPGVVLDPFIGSGTTAVSAEALDRNWIGIELNPTYASEAAQRIHGARAA</sequence>
<dbReference type="EMBL" id="AP024525">
    <property type="protein sequence ID" value="BCT76445.1"/>
    <property type="molecule type" value="Genomic_DNA"/>
</dbReference>
<dbReference type="InterPro" id="IPR017985">
    <property type="entry name" value="MeTrfase_CN4_CS"/>
</dbReference>